<dbReference type="STRING" id="399497.BW733_15315"/>
<evidence type="ECO:0000256" key="1">
    <source>
        <dbReference type="SAM" id="MobiDB-lite"/>
    </source>
</evidence>
<sequence>MTAVEGDLQAAGGSAAYQAQAEAAVAALRTSTRIPLLMTSATAGRGTNDALRSVATASGAILIDAEAQALQVGSVAVPPSWRSSAGLSGLGHERTAFRVLKDLAVWGSGNVANSHPVAPTRGTLAVGPAMQATPGESVEIPLSLAVEGTAHDVAFQAQTAGDVAPVVVQAGASSTGATGSVLLEGVHTGTVTGTAELTVPTTARAGEVIRPHRHRHGHRRGGQRGEGELHPRGEALAVAVSDTLAVADTDADADADADTDTVTVADSVSVAGTVSDAHSHAEPHSLGKCDAQRSGSFADPEPPRRSRAVPRGQAPPRRPARRRARAGSQALPTRCPVCTTSTGACGTRRARPTPRPRGAAPRSGRVSSCASRGGSSSGRGGPSTTSPTCHT</sequence>
<reference evidence="2 3" key="1">
    <citation type="journal article" date="2008" name="Int. J. Syst. Evol. Microbiol.">
        <title>Tessaracoccus flavescens sp. nov., isolated from marine sediment.</title>
        <authorList>
            <person name="Lee D.W."/>
            <person name="Lee S.D."/>
        </authorList>
    </citation>
    <scope>NUCLEOTIDE SEQUENCE [LARGE SCALE GENOMIC DNA]</scope>
    <source>
        <strain evidence="2 3">SST-39T</strain>
    </source>
</reference>
<feature type="compositionally biased region" description="Basic residues" evidence="1">
    <location>
        <begin position="211"/>
        <end position="222"/>
    </location>
</feature>
<feature type="region of interest" description="Disordered" evidence="1">
    <location>
        <begin position="210"/>
        <end position="230"/>
    </location>
</feature>
<feature type="compositionally biased region" description="Basic and acidic residues" evidence="1">
    <location>
        <begin position="277"/>
        <end position="291"/>
    </location>
</feature>
<organism evidence="2 3">
    <name type="scientific">Tessaracoccus flavescens</name>
    <dbReference type="NCBI Taxonomy" id="399497"/>
    <lineage>
        <taxon>Bacteria</taxon>
        <taxon>Bacillati</taxon>
        <taxon>Actinomycetota</taxon>
        <taxon>Actinomycetes</taxon>
        <taxon>Propionibacteriales</taxon>
        <taxon>Propionibacteriaceae</taxon>
        <taxon>Tessaracoccus</taxon>
    </lineage>
</organism>
<proteinExistence type="predicted"/>
<dbReference type="AlphaFoldDB" id="A0A1Q2D0S1"/>
<feature type="region of interest" description="Disordered" evidence="1">
    <location>
        <begin position="275"/>
        <end position="391"/>
    </location>
</feature>
<dbReference type="EMBL" id="CP019607">
    <property type="protein sequence ID" value="AQP51987.1"/>
    <property type="molecule type" value="Genomic_DNA"/>
</dbReference>
<feature type="compositionally biased region" description="Low complexity" evidence="1">
    <location>
        <begin position="356"/>
        <end position="374"/>
    </location>
</feature>
<gene>
    <name evidence="2" type="ORF">BW733_15315</name>
</gene>
<accession>A0A1Q2D0S1</accession>
<name>A0A1Q2D0S1_9ACTN</name>
<evidence type="ECO:0000313" key="3">
    <source>
        <dbReference type="Proteomes" id="UP000188235"/>
    </source>
</evidence>
<protein>
    <submittedName>
        <fullName evidence="2">Uncharacterized protein</fullName>
    </submittedName>
</protein>
<evidence type="ECO:0000313" key="2">
    <source>
        <dbReference type="EMBL" id="AQP51987.1"/>
    </source>
</evidence>
<dbReference type="Proteomes" id="UP000188235">
    <property type="component" value="Chromosome"/>
</dbReference>
<dbReference type="KEGG" id="tfa:BW733_15315"/>
<keyword evidence="3" id="KW-1185">Reference proteome</keyword>